<dbReference type="AlphaFoldDB" id="A0A843V394"/>
<proteinExistence type="predicted"/>
<evidence type="ECO:0000256" key="1">
    <source>
        <dbReference type="SAM" id="MobiDB-lite"/>
    </source>
</evidence>
<name>A0A843V394_COLES</name>
<sequence length="151" mass="15366">MESSTFLRTDATQEEGGISSELCPTGSMSSGGISSILLLDSAAAAATASKDGVVALSAGAVATSSTVGASTAAAPSSATLEDSPSLSMLISWAIRDPTSFSNDILFRSLASSMAITLGVQEDGDDQSVPTIKSISTSVESHNDFLHVYHFK</sequence>
<dbReference type="Proteomes" id="UP000652761">
    <property type="component" value="Unassembled WGS sequence"/>
</dbReference>
<protein>
    <submittedName>
        <fullName evidence="2">Uncharacterized protein</fullName>
    </submittedName>
</protein>
<evidence type="ECO:0000313" key="2">
    <source>
        <dbReference type="EMBL" id="MQL89157.1"/>
    </source>
</evidence>
<comment type="caution">
    <text evidence="2">The sequence shown here is derived from an EMBL/GenBank/DDBJ whole genome shotgun (WGS) entry which is preliminary data.</text>
</comment>
<dbReference type="EMBL" id="NMUH01001122">
    <property type="protein sequence ID" value="MQL89157.1"/>
    <property type="molecule type" value="Genomic_DNA"/>
</dbReference>
<organism evidence="2 3">
    <name type="scientific">Colocasia esculenta</name>
    <name type="common">Wild taro</name>
    <name type="synonym">Arum esculentum</name>
    <dbReference type="NCBI Taxonomy" id="4460"/>
    <lineage>
        <taxon>Eukaryota</taxon>
        <taxon>Viridiplantae</taxon>
        <taxon>Streptophyta</taxon>
        <taxon>Embryophyta</taxon>
        <taxon>Tracheophyta</taxon>
        <taxon>Spermatophyta</taxon>
        <taxon>Magnoliopsida</taxon>
        <taxon>Liliopsida</taxon>
        <taxon>Araceae</taxon>
        <taxon>Aroideae</taxon>
        <taxon>Colocasieae</taxon>
        <taxon>Colocasia</taxon>
    </lineage>
</organism>
<evidence type="ECO:0000313" key="3">
    <source>
        <dbReference type="Proteomes" id="UP000652761"/>
    </source>
</evidence>
<reference evidence="2" key="1">
    <citation type="submission" date="2017-07" db="EMBL/GenBank/DDBJ databases">
        <title>Taro Niue Genome Assembly and Annotation.</title>
        <authorList>
            <person name="Atibalentja N."/>
            <person name="Keating K."/>
            <person name="Fields C.J."/>
        </authorList>
    </citation>
    <scope>NUCLEOTIDE SEQUENCE</scope>
    <source>
        <strain evidence="2">Niue_2</strain>
        <tissue evidence="2">Leaf</tissue>
    </source>
</reference>
<keyword evidence="3" id="KW-1185">Reference proteome</keyword>
<accession>A0A843V394</accession>
<gene>
    <name evidence="2" type="ORF">Taro_021729</name>
</gene>
<feature type="region of interest" description="Disordered" evidence="1">
    <location>
        <begin position="1"/>
        <end position="25"/>
    </location>
</feature>